<name>A0ABN6X487_9MICO</name>
<feature type="compositionally biased region" description="Basic and acidic residues" evidence="1">
    <location>
        <begin position="1"/>
        <end position="16"/>
    </location>
</feature>
<evidence type="ECO:0000313" key="3">
    <source>
        <dbReference type="Proteomes" id="UP001321543"/>
    </source>
</evidence>
<dbReference type="EMBL" id="AP027728">
    <property type="protein sequence ID" value="BDZ39590.1"/>
    <property type="molecule type" value="Genomic_DNA"/>
</dbReference>
<dbReference type="RefSeq" id="WP_286299825.1">
    <property type="nucleotide sequence ID" value="NZ_AP027728.1"/>
</dbReference>
<dbReference type="Proteomes" id="UP001321543">
    <property type="component" value="Chromosome"/>
</dbReference>
<feature type="region of interest" description="Disordered" evidence="1">
    <location>
        <begin position="1"/>
        <end position="23"/>
    </location>
</feature>
<gene>
    <name evidence="2" type="ORF">GCM10025863_22040</name>
</gene>
<keyword evidence="3" id="KW-1185">Reference proteome</keyword>
<evidence type="ECO:0000313" key="2">
    <source>
        <dbReference type="EMBL" id="BDZ39590.1"/>
    </source>
</evidence>
<sequence length="46" mass="4970">MGQQLHDSDLSDEAMRDLVNGQEIPADEQPLALKVTSEGVVTCATR</sequence>
<accession>A0ABN6X487</accession>
<reference evidence="3" key="1">
    <citation type="journal article" date="2019" name="Int. J. Syst. Evol. Microbiol.">
        <title>The Global Catalogue of Microorganisms (GCM) 10K type strain sequencing project: providing services to taxonomists for standard genome sequencing and annotation.</title>
        <authorList>
            <consortium name="The Broad Institute Genomics Platform"/>
            <consortium name="The Broad Institute Genome Sequencing Center for Infectious Disease"/>
            <person name="Wu L."/>
            <person name="Ma J."/>
        </authorList>
    </citation>
    <scope>NUCLEOTIDE SEQUENCE [LARGE SCALE GENOMIC DNA]</scope>
    <source>
        <strain evidence="3">NBRC 106310</strain>
    </source>
</reference>
<organism evidence="2 3">
    <name type="scientific">Microbacterium suwonense</name>
    <dbReference type="NCBI Taxonomy" id="683047"/>
    <lineage>
        <taxon>Bacteria</taxon>
        <taxon>Bacillati</taxon>
        <taxon>Actinomycetota</taxon>
        <taxon>Actinomycetes</taxon>
        <taxon>Micrococcales</taxon>
        <taxon>Microbacteriaceae</taxon>
        <taxon>Microbacterium</taxon>
    </lineage>
</organism>
<evidence type="ECO:0000256" key="1">
    <source>
        <dbReference type="SAM" id="MobiDB-lite"/>
    </source>
</evidence>
<protein>
    <submittedName>
        <fullName evidence="2">Uncharacterized protein</fullName>
    </submittedName>
</protein>
<proteinExistence type="predicted"/>